<gene>
    <name evidence="1" type="ORF">WJX84_000003</name>
</gene>
<protein>
    <submittedName>
        <fullName evidence="1">Uncharacterized protein</fullName>
    </submittedName>
</protein>
<dbReference type="EMBL" id="JALJOV010002064">
    <property type="protein sequence ID" value="KAK9835255.1"/>
    <property type="molecule type" value="Genomic_DNA"/>
</dbReference>
<dbReference type="Proteomes" id="UP001485043">
    <property type="component" value="Unassembled WGS sequence"/>
</dbReference>
<evidence type="ECO:0000313" key="1">
    <source>
        <dbReference type="EMBL" id="KAK9835255.1"/>
    </source>
</evidence>
<sequence>MWITSPGPLVDVARIDEWLTEKVDGFSDKIKPDAKEVEEEGQKGGLGDIDLFTLTQDKDRLTVNNKWLQHLQKRFFGEDGQPRTVQETKGPQCMGLVLEWVYGAIVSTAGRAREVAHRSLGQNSIRKRDAGFGPGGAEAT</sequence>
<name>A0AAW1RNX9_9CHLO</name>
<reference evidence="1 2" key="1">
    <citation type="journal article" date="2024" name="Nat. Commun.">
        <title>Phylogenomics reveals the evolutionary origins of lichenization in chlorophyte algae.</title>
        <authorList>
            <person name="Puginier C."/>
            <person name="Libourel C."/>
            <person name="Otte J."/>
            <person name="Skaloud P."/>
            <person name="Haon M."/>
            <person name="Grisel S."/>
            <person name="Petersen M."/>
            <person name="Berrin J.G."/>
            <person name="Delaux P.M."/>
            <person name="Dal Grande F."/>
            <person name="Keller J."/>
        </authorList>
    </citation>
    <scope>NUCLEOTIDE SEQUENCE [LARGE SCALE GENOMIC DNA]</scope>
    <source>
        <strain evidence="1 2">SAG 2523</strain>
    </source>
</reference>
<comment type="caution">
    <text evidence="1">The sequence shown here is derived from an EMBL/GenBank/DDBJ whole genome shotgun (WGS) entry which is preliminary data.</text>
</comment>
<proteinExistence type="predicted"/>
<dbReference type="AlphaFoldDB" id="A0AAW1RNX9"/>
<evidence type="ECO:0000313" key="2">
    <source>
        <dbReference type="Proteomes" id="UP001485043"/>
    </source>
</evidence>
<accession>A0AAW1RNX9</accession>
<organism evidence="1 2">
    <name type="scientific">Apatococcus fuscideae</name>
    <dbReference type="NCBI Taxonomy" id="2026836"/>
    <lineage>
        <taxon>Eukaryota</taxon>
        <taxon>Viridiplantae</taxon>
        <taxon>Chlorophyta</taxon>
        <taxon>core chlorophytes</taxon>
        <taxon>Trebouxiophyceae</taxon>
        <taxon>Chlorellales</taxon>
        <taxon>Chlorellaceae</taxon>
        <taxon>Apatococcus</taxon>
    </lineage>
</organism>
<keyword evidence="2" id="KW-1185">Reference proteome</keyword>